<keyword evidence="6 21" id="KW-0328">Glycosyltransferase</keyword>
<dbReference type="InterPro" id="IPR027934">
    <property type="entry name" value="CES_Znf_RING"/>
</dbReference>
<feature type="compositionally biased region" description="Basic and acidic residues" evidence="22">
    <location>
        <begin position="671"/>
        <end position="681"/>
    </location>
</feature>
<name>A0A072TNJ7_MEDTR</name>
<dbReference type="PaxDb" id="3880-AES85427"/>
<dbReference type="UniPathway" id="UPA00695"/>
<dbReference type="HOGENOM" id="CLU_001418_0_1_1"/>
<feature type="active site" evidence="18">
    <location>
        <position position="391"/>
    </location>
</feature>
<keyword evidence="10 21" id="KW-0863">Zinc-finger</keyword>
<gene>
    <name evidence="26" type="primary">25501056</name>
    <name evidence="24" type="ordered locus">MTR_8g037260</name>
    <name evidence="25" type="ORF">MtrunA17_Chr8g0352231</name>
</gene>
<keyword evidence="11 21" id="KW-0862">Zinc</keyword>
<comment type="catalytic activity">
    <reaction evidence="17 21">
        <text>[(1-&gt;4)-beta-D-glucosyl](n) + UDP-alpha-D-glucose = [(1-&gt;4)-beta-D-glucosyl](n+1) + UDP + H(+)</text>
        <dbReference type="Rhea" id="RHEA:19929"/>
        <dbReference type="Rhea" id="RHEA-COMP:10033"/>
        <dbReference type="Rhea" id="RHEA-COMP:10034"/>
        <dbReference type="ChEBI" id="CHEBI:15378"/>
        <dbReference type="ChEBI" id="CHEBI:18246"/>
        <dbReference type="ChEBI" id="CHEBI:58223"/>
        <dbReference type="ChEBI" id="CHEBI:58885"/>
        <dbReference type="EC" id="2.4.1.12"/>
    </reaction>
</comment>
<feature type="transmembrane region" description="Helical" evidence="21">
    <location>
        <begin position="1039"/>
        <end position="1059"/>
    </location>
</feature>
<feature type="binding site" evidence="19">
    <location>
        <position position="391"/>
    </location>
    <ligand>
        <name>UDP-alpha-D-glucose</name>
        <dbReference type="ChEBI" id="CHEBI:58885"/>
    </ligand>
</feature>
<comment type="similarity">
    <text evidence="4 21">Belongs to the glycosyltransferase 2 family. Plant cellulose synthase subfamily.</text>
</comment>
<accession>A0A072TNJ7</accession>
<dbReference type="InterPro" id="IPR005150">
    <property type="entry name" value="Cellulose_synth"/>
</dbReference>
<dbReference type="GO" id="GO:0005886">
    <property type="term" value="C:plasma membrane"/>
    <property type="evidence" value="ECO:0000318"/>
    <property type="project" value="GO_Central"/>
</dbReference>
<feature type="binding site" evidence="19">
    <location>
        <position position="362"/>
    </location>
    <ligand>
        <name>UDP-alpha-D-glucose</name>
        <dbReference type="ChEBI" id="CHEBI:58885"/>
    </ligand>
</feature>
<keyword evidence="8 21" id="KW-0812">Transmembrane</keyword>
<dbReference type="STRING" id="3880.A0A072TNJ7"/>
<feature type="binding site" evidence="20">
    <location>
        <position position="533"/>
    </location>
    <ligand>
        <name>Mn(2+)</name>
        <dbReference type="ChEBI" id="CHEBI:29035"/>
    </ligand>
</feature>
<dbReference type="FunFam" id="3.90.550.10:FF:000009">
    <property type="entry name" value="Cellulose synthase"/>
    <property type="match status" value="1"/>
</dbReference>
<protein>
    <recommendedName>
        <fullName evidence="21">Cellulose synthase</fullName>
        <ecNumber evidence="21">2.4.1.12</ecNumber>
    </recommendedName>
</protein>
<dbReference type="SUPFAM" id="SSF53448">
    <property type="entry name" value="Nucleotide-diphospho-sugar transferases"/>
    <property type="match status" value="1"/>
</dbReference>
<feature type="active site" evidence="18">
    <location>
        <position position="778"/>
    </location>
</feature>
<proteinExistence type="inferred from homology"/>
<reference evidence="24 27" key="2">
    <citation type="journal article" date="2014" name="BMC Genomics">
        <title>An improved genome release (version Mt4.0) for the model legume Medicago truncatula.</title>
        <authorList>
            <person name="Tang H."/>
            <person name="Krishnakumar V."/>
            <person name="Bidwell S."/>
            <person name="Rosen B."/>
            <person name="Chan A."/>
            <person name="Zhou S."/>
            <person name="Gentzbittel L."/>
            <person name="Childs K.L."/>
            <person name="Yandell M."/>
            <person name="Gundlach H."/>
            <person name="Mayer K.F."/>
            <person name="Schwartz D.C."/>
            <person name="Town C.D."/>
        </authorList>
    </citation>
    <scope>GENOME REANNOTATION</scope>
    <source>
        <strain evidence="24">A17</strain>
        <strain evidence="26 27">cv. Jemalong A17</strain>
    </source>
</reference>
<feature type="region of interest" description="Disordered" evidence="22">
    <location>
        <begin position="213"/>
        <end position="237"/>
    </location>
</feature>
<evidence type="ECO:0000256" key="9">
    <source>
        <dbReference type="ARBA" id="ARBA00022723"/>
    </source>
</evidence>
<keyword evidence="12 21" id="KW-0135">Cellulose biosynthesis</keyword>
<dbReference type="CDD" id="cd16617">
    <property type="entry name" value="mRING-HC-C4C4_CesA"/>
    <property type="match status" value="1"/>
</dbReference>
<evidence type="ECO:0000256" key="17">
    <source>
        <dbReference type="ARBA" id="ARBA00048682"/>
    </source>
</evidence>
<reference evidence="25" key="4">
    <citation type="journal article" date="2018" name="Nat. Plants">
        <title>Whole-genome landscape of Medicago truncatula symbiotic genes.</title>
        <authorList>
            <person name="Pecrix Y."/>
            <person name="Gamas P."/>
            <person name="Carrere S."/>
        </authorList>
    </citation>
    <scope>NUCLEOTIDE SEQUENCE</scope>
    <source>
        <tissue evidence="25">Leaves</tissue>
    </source>
</reference>
<dbReference type="Pfam" id="PF14569">
    <property type="entry name" value="zf-UDP"/>
    <property type="match status" value="1"/>
</dbReference>
<evidence type="ECO:0000256" key="20">
    <source>
        <dbReference type="PIRSR" id="PIRSR605150-3"/>
    </source>
</evidence>
<feature type="compositionally biased region" description="Basic residues" evidence="22">
    <location>
        <begin position="661"/>
        <end position="670"/>
    </location>
</feature>
<sequence length="1078" mass="120940">MMEPEGEAGGKPMTTLGDQVCKICGENIGKTVDGEPFIACDACAFPVCRLCYEYERKDGKQSCLQCKTRYKKHKGSPAVIGDSEEEVGGDDVALEFNYDLENLNQKQKQKISERMLGWQLTLGRSGELGTLNYDKEVSHNHIPRLTSGQEVSGEFSAGSPERLSMSSPVAGGGKRVHSLPYSSDVNQSPNTRIVDAKLGNVAWRERVDGWKMKPEKNAAPMSTGQAASERGAGDIDGRSDVLADDSLLNDEARQPLSRKVSIPSSRINPYRLVIVLRLVVLCIFLHYRLTNPVRNAYALWLVSVICEIWFAISWILDQFPKWLPVNRETYLDRLALRYDREGEPSQLAAVDIFVSTVDPLKEPPLVTANTVLSILSVDYPVDKVSCYVSDDGAAMLTFEALAETSEFARKWVPFTKKYNIEPRAPEWYFAQKIDYLKDKVQTSFVKDRRAMKREYEEFKIRINGLVAKATKVPEEGWVMQDGTPWPGNNVRDHPGMIQVFLGQSGGLDTDGNELPRLVYVSREKRPGFQHHKKAGAMNALVRVSAVLTNGPFLLNLDCDHYINNSKALREAMCFMMDPNLGKHVCYVQFPQRFDGIDRNDRYANRNTVFFDINLRGLDGIQGPVYVGTGCVFNRTALYGEEPPLKLKHKKPGFLSSLCGGSRKKSSKSSKKGSDKKNYNKHVDPTVPIFSLEDIEEGVEGSGFDDERAQRMSREDHEKRFGQSTVFVDSTLMENGGVPQSATPETLLKEAIHVISCGYEDKSEWGTEIGWIYGSVTEDILTGFKMHARGWRSIYCMPKRPAFKGSAPINLSDRLNQVLRWALGSVEILFSRHCPIWYGYGGRLKWLERFAYINTTIYPVTAIPLLMYCTLPAVCLLTNKFIIPQISNLASIWFISLFLSIFATGILEMRWSGVGIDEWWRNEQFWVIGGVSAHLFAVFQGLLKVLAGIDTNFTVTSKASDEDGDSAELYMIKWTTLLIPPTTLLIINLVGVVAGISYAINSGYQSWGPLFGKLFFAFWVIVHLYPFLKGLMGRQNRTPTIVVVWSILLASIFSLLWVRVDPFTTRVTGPKAEECGINC</sequence>
<evidence type="ECO:0000256" key="19">
    <source>
        <dbReference type="PIRSR" id="PIRSR605150-2"/>
    </source>
</evidence>
<evidence type="ECO:0000256" key="2">
    <source>
        <dbReference type="ARBA" id="ARBA00004651"/>
    </source>
</evidence>
<feature type="region of interest" description="Disordered" evidence="22">
    <location>
        <begin position="657"/>
        <end position="681"/>
    </location>
</feature>
<dbReference type="EC" id="2.4.1.12" evidence="21"/>
<evidence type="ECO:0000256" key="1">
    <source>
        <dbReference type="ARBA" id="ARBA00001936"/>
    </source>
</evidence>
<dbReference type="GO" id="GO:0009833">
    <property type="term" value="P:plant-type primary cell wall biogenesis"/>
    <property type="evidence" value="ECO:0000318"/>
    <property type="project" value="GO_Central"/>
</dbReference>
<evidence type="ECO:0000256" key="3">
    <source>
        <dbReference type="ARBA" id="ARBA00004768"/>
    </source>
</evidence>
<dbReference type="Proteomes" id="UP000265566">
    <property type="component" value="Chromosome 8"/>
</dbReference>
<dbReference type="EMBL" id="PSQE01000008">
    <property type="protein sequence ID" value="RHN40202.1"/>
    <property type="molecule type" value="Genomic_DNA"/>
</dbReference>
<evidence type="ECO:0000256" key="21">
    <source>
        <dbReference type="RuleBase" id="RU361116"/>
    </source>
</evidence>
<dbReference type="GO" id="GO:0016759">
    <property type="term" value="F:cellulose synthase activity"/>
    <property type="evidence" value="ECO:0000318"/>
    <property type="project" value="GO_Central"/>
</dbReference>
<dbReference type="Gramene" id="rna46324">
    <property type="protein sequence ID" value="RHN40202.1"/>
    <property type="gene ID" value="gene46324"/>
</dbReference>
<dbReference type="InterPro" id="IPR013083">
    <property type="entry name" value="Znf_RING/FYVE/PHD"/>
</dbReference>
<dbReference type="EnsemblPlants" id="KEH19084">
    <property type="protein sequence ID" value="KEH19084"/>
    <property type="gene ID" value="MTR_8g037260"/>
</dbReference>
<evidence type="ECO:0000256" key="15">
    <source>
        <dbReference type="ARBA" id="ARBA00023211"/>
    </source>
</evidence>
<evidence type="ECO:0000313" key="27">
    <source>
        <dbReference type="Proteomes" id="UP000002051"/>
    </source>
</evidence>
<dbReference type="EMBL" id="CM001224">
    <property type="protein sequence ID" value="KEH19084.1"/>
    <property type="molecule type" value="Genomic_DNA"/>
</dbReference>
<evidence type="ECO:0000313" key="24">
    <source>
        <dbReference type="EMBL" id="KEH19084.1"/>
    </source>
</evidence>
<dbReference type="SUPFAM" id="SSF57850">
    <property type="entry name" value="RING/U-box"/>
    <property type="match status" value="1"/>
</dbReference>
<keyword evidence="7 21" id="KW-0808">Transferase</keyword>
<evidence type="ECO:0000256" key="13">
    <source>
        <dbReference type="ARBA" id="ARBA00022989"/>
    </source>
</evidence>
<keyword evidence="15" id="KW-0464">Manganese</keyword>
<dbReference type="Gene3D" id="3.30.40.10">
    <property type="entry name" value="Zinc/RING finger domain, C3HC4 (zinc finger)"/>
    <property type="match status" value="1"/>
</dbReference>
<dbReference type="OrthoDB" id="72851at2759"/>
<dbReference type="PANTHER" id="PTHR13301">
    <property type="entry name" value="X-BOX TRANSCRIPTION FACTOR-RELATED"/>
    <property type="match status" value="1"/>
</dbReference>
<feature type="transmembrane region" description="Helical" evidence="21">
    <location>
        <begin position="888"/>
        <end position="906"/>
    </location>
</feature>
<feature type="domain" description="Cellulose synthase RING-type zinc finger" evidence="23">
    <location>
        <begin position="11"/>
        <end position="86"/>
    </location>
</feature>
<feature type="binding site" evidence="19">
    <location>
        <position position="532"/>
    </location>
    <ligand>
        <name>UDP-alpha-D-glucose</name>
        <dbReference type="ChEBI" id="CHEBI:58885"/>
    </ligand>
</feature>
<feature type="region of interest" description="Disordered" evidence="22">
    <location>
        <begin position="148"/>
        <end position="184"/>
    </location>
</feature>
<evidence type="ECO:0000256" key="11">
    <source>
        <dbReference type="ARBA" id="ARBA00022833"/>
    </source>
</evidence>
<evidence type="ECO:0000256" key="10">
    <source>
        <dbReference type="ARBA" id="ARBA00022771"/>
    </source>
</evidence>
<evidence type="ECO:0000259" key="23">
    <source>
        <dbReference type="Pfam" id="PF14569"/>
    </source>
</evidence>
<dbReference type="Pfam" id="PF03552">
    <property type="entry name" value="Cellulose_synt"/>
    <property type="match status" value="1"/>
</dbReference>
<evidence type="ECO:0000256" key="7">
    <source>
        <dbReference type="ARBA" id="ARBA00022679"/>
    </source>
</evidence>
<reference evidence="24 27" key="1">
    <citation type="journal article" date="2011" name="Nature">
        <title>The Medicago genome provides insight into the evolution of rhizobial symbioses.</title>
        <authorList>
            <person name="Young N.D."/>
            <person name="Debelle F."/>
            <person name="Oldroyd G.E."/>
            <person name="Geurts R."/>
            <person name="Cannon S.B."/>
            <person name="Udvardi M.K."/>
            <person name="Benedito V.A."/>
            <person name="Mayer K.F."/>
            <person name="Gouzy J."/>
            <person name="Schoof H."/>
            <person name="Van de Peer Y."/>
            <person name="Proost S."/>
            <person name="Cook D.R."/>
            <person name="Meyers B.C."/>
            <person name="Spannagl M."/>
            <person name="Cheung F."/>
            <person name="De Mita S."/>
            <person name="Krishnakumar V."/>
            <person name="Gundlach H."/>
            <person name="Zhou S."/>
            <person name="Mudge J."/>
            <person name="Bharti A.K."/>
            <person name="Murray J.D."/>
            <person name="Naoumkina M.A."/>
            <person name="Rosen B."/>
            <person name="Silverstein K.A."/>
            <person name="Tang H."/>
            <person name="Rombauts S."/>
            <person name="Zhao P.X."/>
            <person name="Zhou P."/>
            <person name="Barbe V."/>
            <person name="Bardou P."/>
            <person name="Bechner M."/>
            <person name="Bellec A."/>
            <person name="Berger A."/>
            <person name="Berges H."/>
            <person name="Bidwell S."/>
            <person name="Bisseling T."/>
            <person name="Choisne N."/>
            <person name="Couloux A."/>
            <person name="Denny R."/>
            <person name="Deshpande S."/>
            <person name="Dai X."/>
            <person name="Doyle J.J."/>
            <person name="Dudez A.M."/>
            <person name="Farmer A.D."/>
            <person name="Fouteau S."/>
            <person name="Franken C."/>
            <person name="Gibelin C."/>
            <person name="Gish J."/>
            <person name="Goldstein S."/>
            <person name="Gonzalez A.J."/>
            <person name="Green P.J."/>
            <person name="Hallab A."/>
            <person name="Hartog M."/>
            <person name="Hua A."/>
            <person name="Humphray S.J."/>
            <person name="Jeong D.H."/>
            <person name="Jing Y."/>
            <person name="Jocker A."/>
            <person name="Kenton S.M."/>
            <person name="Kim D.J."/>
            <person name="Klee K."/>
            <person name="Lai H."/>
            <person name="Lang C."/>
            <person name="Lin S."/>
            <person name="Macmil S.L."/>
            <person name="Magdelenat G."/>
            <person name="Matthews L."/>
            <person name="McCorrison J."/>
            <person name="Monaghan E.L."/>
            <person name="Mun J.H."/>
            <person name="Najar F.Z."/>
            <person name="Nicholson C."/>
            <person name="Noirot C."/>
            <person name="O'Bleness M."/>
            <person name="Paule C.R."/>
            <person name="Poulain J."/>
            <person name="Prion F."/>
            <person name="Qin B."/>
            <person name="Qu C."/>
            <person name="Retzel E.F."/>
            <person name="Riddle C."/>
            <person name="Sallet E."/>
            <person name="Samain S."/>
            <person name="Samson N."/>
            <person name="Sanders I."/>
            <person name="Saurat O."/>
            <person name="Scarpelli C."/>
            <person name="Schiex T."/>
            <person name="Segurens B."/>
            <person name="Severin A.J."/>
            <person name="Sherrier D.J."/>
            <person name="Shi R."/>
            <person name="Sims S."/>
            <person name="Singer S.R."/>
            <person name="Sinharoy S."/>
            <person name="Sterck L."/>
            <person name="Viollet A."/>
            <person name="Wang B.B."/>
            <person name="Wang K."/>
            <person name="Wang M."/>
            <person name="Wang X."/>
            <person name="Warfsmann J."/>
            <person name="Weissenbach J."/>
            <person name="White D.D."/>
            <person name="White J.D."/>
            <person name="Wiley G.B."/>
            <person name="Wincker P."/>
            <person name="Xing Y."/>
            <person name="Yang L."/>
            <person name="Yao Z."/>
            <person name="Ying F."/>
            <person name="Zhai J."/>
            <person name="Zhou L."/>
            <person name="Zuber A."/>
            <person name="Denarie J."/>
            <person name="Dixon R.A."/>
            <person name="May G.D."/>
            <person name="Schwartz D.C."/>
            <person name="Rogers J."/>
            <person name="Quetier F."/>
            <person name="Town C.D."/>
            <person name="Roe B.A."/>
        </authorList>
    </citation>
    <scope>NUCLEOTIDE SEQUENCE [LARGE SCALE GENOMIC DNA]</scope>
    <source>
        <strain evidence="24">A17</strain>
        <strain evidence="26 27">cv. Jemalong A17</strain>
    </source>
</reference>
<dbReference type="Proteomes" id="UP000002051">
    <property type="component" value="Chromosome 8"/>
</dbReference>
<comment type="cofactor">
    <cofactor evidence="21">
        <name>Zn(2+)</name>
        <dbReference type="ChEBI" id="CHEBI:29105"/>
    </cofactor>
    <text evidence="21">Binds 2 Zn(2+) ions per subunit.</text>
</comment>
<evidence type="ECO:0000256" key="16">
    <source>
        <dbReference type="ARBA" id="ARBA00023316"/>
    </source>
</evidence>
<keyword evidence="9 21" id="KW-0479">Metal-binding</keyword>
<dbReference type="GO" id="GO:0030244">
    <property type="term" value="P:cellulose biosynthetic process"/>
    <property type="evidence" value="ECO:0000318"/>
    <property type="project" value="GO_Central"/>
</dbReference>
<keyword evidence="14 21" id="KW-0472">Membrane</keyword>
<evidence type="ECO:0000256" key="4">
    <source>
        <dbReference type="ARBA" id="ARBA00007548"/>
    </source>
</evidence>
<feature type="transmembrane region" description="Helical" evidence="21">
    <location>
        <begin position="926"/>
        <end position="946"/>
    </location>
</feature>
<comment type="pathway">
    <text evidence="3 21">Glycan metabolism; plant cellulose biosynthesis.</text>
</comment>
<dbReference type="InterPro" id="IPR029044">
    <property type="entry name" value="Nucleotide-diphossugar_trans"/>
</dbReference>
<evidence type="ECO:0000256" key="18">
    <source>
        <dbReference type="PIRSR" id="PIRSR605150-1"/>
    </source>
</evidence>
<dbReference type="GO" id="GO:0071555">
    <property type="term" value="P:cell wall organization"/>
    <property type="evidence" value="ECO:0007669"/>
    <property type="project" value="UniProtKB-KW"/>
</dbReference>
<evidence type="ECO:0000313" key="26">
    <source>
        <dbReference type="EnsemblPlants" id="KEH19084"/>
    </source>
</evidence>
<dbReference type="AlphaFoldDB" id="A0A072TNJ7"/>
<keyword evidence="16 21" id="KW-0961">Cell wall biogenesis/degradation</keyword>
<feature type="transmembrane region" description="Helical" evidence="21">
    <location>
        <begin position="296"/>
        <end position="316"/>
    </location>
</feature>
<evidence type="ECO:0000256" key="8">
    <source>
        <dbReference type="ARBA" id="ARBA00022692"/>
    </source>
</evidence>
<keyword evidence="5 21" id="KW-1003">Cell membrane</keyword>
<dbReference type="Gene3D" id="3.90.550.10">
    <property type="entry name" value="Spore Coat Polysaccharide Biosynthesis Protein SpsA, Chain A"/>
    <property type="match status" value="1"/>
</dbReference>
<evidence type="ECO:0000256" key="5">
    <source>
        <dbReference type="ARBA" id="ARBA00022475"/>
    </source>
</evidence>
<feature type="transmembrane region" description="Helical" evidence="21">
    <location>
        <begin position="976"/>
        <end position="999"/>
    </location>
</feature>
<feature type="transmembrane region" description="Helical" evidence="21">
    <location>
        <begin position="856"/>
        <end position="876"/>
    </location>
</feature>
<reference evidence="26" key="3">
    <citation type="submission" date="2015-04" db="UniProtKB">
        <authorList>
            <consortium name="EnsemblPlants"/>
        </authorList>
    </citation>
    <scope>IDENTIFICATION</scope>
    <source>
        <strain evidence="26">cv. Jemalong A17</strain>
    </source>
</reference>
<dbReference type="GO" id="GO:0016760">
    <property type="term" value="F:cellulose synthase (UDP-forming) activity"/>
    <property type="evidence" value="ECO:0007669"/>
    <property type="project" value="UniProtKB-EC"/>
</dbReference>
<evidence type="ECO:0000256" key="14">
    <source>
        <dbReference type="ARBA" id="ARBA00023136"/>
    </source>
</evidence>
<organism evidence="24 27">
    <name type="scientific">Medicago truncatula</name>
    <name type="common">Barrel medic</name>
    <name type="synonym">Medicago tribuloides</name>
    <dbReference type="NCBI Taxonomy" id="3880"/>
    <lineage>
        <taxon>Eukaryota</taxon>
        <taxon>Viridiplantae</taxon>
        <taxon>Streptophyta</taxon>
        <taxon>Embryophyta</taxon>
        <taxon>Tracheophyta</taxon>
        <taxon>Spermatophyta</taxon>
        <taxon>Magnoliopsida</taxon>
        <taxon>eudicotyledons</taxon>
        <taxon>Gunneridae</taxon>
        <taxon>Pentapetalae</taxon>
        <taxon>rosids</taxon>
        <taxon>fabids</taxon>
        <taxon>Fabales</taxon>
        <taxon>Fabaceae</taxon>
        <taxon>Papilionoideae</taxon>
        <taxon>50 kb inversion clade</taxon>
        <taxon>NPAAA clade</taxon>
        <taxon>Hologalegina</taxon>
        <taxon>IRL clade</taxon>
        <taxon>Trifolieae</taxon>
        <taxon>Medicago</taxon>
    </lineage>
</organism>
<keyword evidence="13 21" id="KW-1133">Transmembrane helix</keyword>
<feature type="binding site" evidence="19">
    <location>
        <position position="355"/>
    </location>
    <ligand>
        <name>UDP-alpha-D-glucose</name>
        <dbReference type="ChEBI" id="CHEBI:58885"/>
    </ligand>
</feature>
<evidence type="ECO:0000256" key="6">
    <source>
        <dbReference type="ARBA" id="ARBA00022676"/>
    </source>
</evidence>
<evidence type="ECO:0000256" key="22">
    <source>
        <dbReference type="SAM" id="MobiDB-lite"/>
    </source>
</evidence>
<evidence type="ECO:0000256" key="12">
    <source>
        <dbReference type="ARBA" id="ARBA00022916"/>
    </source>
</evidence>
<dbReference type="KEGG" id="mtr:25501056"/>
<dbReference type="GO" id="GO:0008270">
    <property type="term" value="F:zinc ion binding"/>
    <property type="evidence" value="ECO:0007669"/>
    <property type="project" value="UniProtKB-KW"/>
</dbReference>
<evidence type="ECO:0000313" key="25">
    <source>
        <dbReference type="EMBL" id="RHN40202.1"/>
    </source>
</evidence>
<feature type="binding site" evidence="20">
    <location>
        <position position="557"/>
    </location>
    <ligand>
        <name>Mn(2+)</name>
        <dbReference type="ChEBI" id="CHEBI:29035"/>
    </ligand>
</feature>
<keyword evidence="27" id="KW-1185">Reference proteome</keyword>
<comment type="subcellular location">
    <subcellularLocation>
        <location evidence="2 21">Cell membrane</location>
        <topology evidence="2 21">Multi-pass membrane protein</topology>
    </subcellularLocation>
</comment>
<feature type="binding site" evidence="19">
    <location>
        <position position="361"/>
    </location>
    <ligand>
        <name>UDP-alpha-D-glucose</name>
        <dbReference type="ChEBI" id="CHEBI:58885"/>
    </ligand>
</feature>
<feature type="transmembrane region" description="Helical" evidence="21">
    <location>
        <begin position="1005"/>
        <end position="1027"/>
    </location>
</feature>
<comment type="cofactor">
    <cofactor evidence="1">
        <name>Mn(2+)</name>
        <dbReference type="ChEBI" id="CHEBI:29035"/>
    </cofactor>
</comment>
<feature type="transmembrane region" description="Helical" evidence="21">
    <location>
        <begin position="270"/>
        <end position="289"/>
    </location>
</feature>